<reference evidence="3 4" key="1">
    <citation type="journal article" date="2019" name="Commun. Biol.">
        <title>The bagworm genome reveals a unique fibroin gene that provides high tensile strength.</title>
        <authorList>
            <person name="Kono N."/>
            <person name="Nakamura H."/>
            <person name="Ohtoshi R."/>
            <person name="Tomita M."/>
            <person name="Numata K."/>
            <person name="Arakawa K."/>
        </authorList>
    </citation>
    <scope>NUCLEOTIDE SEQUENCE [LARGE SCALE GENOMIC DNA]</scope>
</reference>
<dbReference type="GO" id="GO:0015918">
    <property type="term" value="P:sterol transport"/>
    <property type="evidence" value="ECO:0007669"/>
    <property type="project" value="TreeGrafter"/>
</dbReference>
<sequence length="295" mass="33437">MFFRNPLIRRFIVGEHVRRIGEVGPLMFLTSVSESICFFLGALSDMPAVRAFALYAGAALLIDFLLKITCFISLLSLDRQKANRCCEYSLQDNEDNRSADGSRGALYNYFKSTYVPFLRKRNVGVVVVLTFFVWLCSSLAVVPYINIGLDEVSAMPEDSVQLKYFQHLDQYLNIGPPVYFVVTEGLDYSEKETQNMICGTRYCRPDSLAMQLYSASKSPADTYLAIAPNSWVDDFFEWTNNGDCCKQFPTNESFCPNNYSKPLRRQGQTLKVAGIHLSTAMLFPRPALRGLLTRF</sequence>
<name>A0A4C1U7P2_EUMVA</name>
<evidence type="ECO:0000259" key="2">
    <source>
        <dbReference type="PROSITE" id="PS50156"/>
    </source>
</evidence>
<proteinExistence type="predicted"/>
<dbReference type="GO" id="GO:0015485">
    <property type="term" value="F:cholesterol binding"/>
    <property type="evidence" value="ECO:0007669"/>
    <property type="project" value="TreeGrafter"/>
</dbReference>
<organism evidence="3 4">
    <name type="scientific">Eumeta variegata</name>
    <name type="common">Bagworm moth</name>
    <name type="synonym">Eumeta japonica</name>
    <dbReference type="NCBI Taxonomy" id="151549"/>
    <lineage>
        <taxon>Eukaryota</taxon>
        <taxon>Metazoa</taxon>
        <taxon>Ecdysozoa</taxon>
        <taxon>Arthropoda</taxon>
        <taxon>Hexapoda</taxon>
        <taxon>Insecta</taxon>
        <taxon>Pterygota</taxon>
        <taxon>Neoptera</taxon>
        <taxon>Endopterygota</taxon>
        <taxon>Lepidoptera</taxon>
        <taxon>Glossata</taxon>
        <taxon>Ditrysia</taxon>
        <taxon>Tineoidea</taxon>
        <taxon>Psychidae</taxon>
        <taxon>Oiketicinae</taxon>
        <taxon>Eumeta</taxon>
    </lineage>
</organism>
<evidence type="ECO:0000313" key="4">
    <source>
        <dbReference type="Proteomes" id="UP000299102"/>
    </source>
</evidence>
<feature type="transmembrane region" description="Helical" evidence="1">
    <location>
        <begin position="20"/>
        <end position="41"/>
    </location>
</feature>
<feature type="domain" description="SSD" evidence="2">
    <location>
        <begin position="20"/>
        <end position="77"/>
    </location>
</feature>
<protein>
    <submittedName>
        <fullName evidence="3">NPC intracellular cholesterol transporter 1</fullName>
    </submittedName>
</protein>
<dbReference type="STRING" id="151549.A0A4C1U7P2"/>
<dbReference type="Pfam" id="PF12349">
    <property type="entry name" value="Sterol-sensing"/>
    <property type="match status" value="1"/>
</dbReference>
<comment type="caution">
    <text evidence="3">The sequence shown here is derived from an EMBL/GenBank/DDBJ whole genome shotgun (WGS) entry which is preliminary data.</text>
</comment>
<dbReference type="EMBL" id="BGZK01000140">
    <property type="protein sequence ID" value="GBP22433.1"/>
    <property type="molecule type" value="Genomic_DNA"/>
</dbReference>
<keyword evidence="4" id="KW-1185">Reference proteome</keyword>
<dbReference type="GO" id="GO:0030299">
    <property type="term" value="P:intestinal cholesterol absorption"/>
    <property type="evidence" value="ECO:0007669"/>
    <property type="project" value="TreeGrafter"/>
</dbReference>
<dbReference type="SUPFAM" id="SSF82866">
    <property type="entry name" value="Multidrug efflux transporter AcrB transmembrane domain"/>
    <property type="match status" value="1"/>
</dbReference>
<evidence type="ECO:0000256" key="1">
    <source>
        <dbReference type="SAM" id="Phobius"/>
    </source>
</evidence>
<dbReference type="AlphaFoldDB" id="A0A4C1U7P2"/>
<dbReference type="InterPro" id="IPR053958">
    <property type="entry name" value="HMGCR/SNAP/NPC1-like_SSD"/>
</dbReference>
<keyword evidence="1" id="KW-0472">Membrane</keyword>
<dbReference type="PANTHER" id="PTHR45727:SF2">
    <property type="entry name" value="NPC INTRACELLULAR CHOLESTEROL TRANSPORTER 1"/>
    <property type="match status" value="1"/>
</dbReference>
<evidence type="ECO:0000313" key="3">
    <source>
        <dbReference type="EMBL" id="GBP22433.1"/>
    </source>
</evidence>
<dbReference type="GO" id="GO:0042632">
    <property type="term" value="P:cholesterol homeostasis"/>
    <property type="evidence" value="ECO:0007669"/>
    <property type="project" value="TreeGrafter"/>
</dbReference>
<dbReference type="OrthoDB" id="6510177at2759"/>
<feature type="transmembrane region" description="Helical" evidence="1">
    <location>
        <begin position="53"/>
        <end position="75"/>
    </location>
</feature>
<dbReference type="GO" id="GO:0005886">
    <property type="term" value="C:plasma membrane"/>
    <property type="evidence" value="ECO:0007669"/>
    <property type="project" value="TreeGrafter"/>
</dbReference>
<keyword evidence="1" id="KW-0812">Transmembrane</keyword>
<dbReference type="Proteomes" id="UP000299102">
    <property type="component" value="Unassembled WGS sequence"/>
</dbReference>
<accession>A0A4C1U7P2</accession>
<gene>
    <name evidence="3" type="primary">NPC1</name>
    <name evidence="3" type="ORF">EVAR_78609_1</name>
</gene>
<feature type="transmembrane region" description="Helical" evidence="1">
    <location>
        <begin position="123"/>
        <end position="145"/>
    </location>
</feature>
<dbReference type="PROSITE" id="PS50156">
    <property type="entry name" value="SSD"/>
    <property type="match status" value="1"/>
</dbReference>
<keyword evidence="1" id="KW-1133">Transmembrane helix</keyword>
<dbReference type="PANTHER" id="PTHR45727">
    <property type="entry name" value="NPC INTRACELLULAR CHOLESTEROL TRANSPORTER 1"/>
    <property type="match status" value="1"/>
</dbReference>
<dbReference type="InterPro" id="IPR000731">
    <property type="entry name" value="SSD"/>
</dbReference>